<dbReference type="AlphaFoldDB" id="A0A8S3TJ94"/>
<gene>
    <name evidence="2" type="ORF">MEDL_46506</name>
</gene>
<dbReference type="GO" id="GO:0000209">
    <property type="term" value="P:protein polyubiquitination"/>
    <property type="evidence" value="ECO:0007669"/>
    <property type="project" value="TreeGrafter"/>
</dbReference>
<sequence>MRASRRENGKWLKTKALYYSTSSQEYRLMAERRRSLRIRGSRKYDNILLDEPILNNEYFTFNALPVDCKLKVFSYLDHIEKGCILSVCKEWNHLLLHPSVWDQLSIWNFPVTCLPSQIVHERVENCYSCYKKRVHLFCKFILCTKPRPKRFEFKFNIGECSSGYLKLVESLMINLNYRECKVCSLNWKETPCRPYWVPPDDDKENDIMYRHRLRARYFGNMFDLFTKKATAIRTLVMPFDWCSRSVKCLTRLKNIHSLVLEKYFVFQCLDQKMLTEVLAGLPALRRFMLEVWTPSGPTLSLYSVSSNSVTYFDISQSRGFYLKRIDMPRLEKFRILRHPWNGPLVTSDKINIPCLYRILVSGAPNLCAINDHYLEPEWREFCYPRLDEVLRSVCSCKQHKTGWAM</sequence>
<dbReference type="InterPro" id="IPR001810">
    <property type="entry name" value="F-box_dom"/>
</dbReference>
<comment type="caution">
    <text evidence="2">The sequence shown here is derived from an EMBL/GenBank/DDBJ whole genome shotgun (WGS) entry which is preliminary data.</text>
</comment>
<dbReference type="GO" id="GO:0031146">
    <property type="term" value="P:SCF-dependent proteasomal ubiquitin-dependent protein catabolic process"/>
    <property type="evidence" value="ECO:0007669"/>
    <property type="project" value="InterPro"/>
</dbReference>
<proteinExistence type="predicted"/>
<organism evidence="2 3">
    <name type="scientific">Mytilus edulis</name>
    <name type="common">Blue mussel</name>
    <dbReference type="NCBI Taxonomy" id="6550"/>
    <lineage>
        <taxon>Eukaryota</taxon>
        <taxon>Metazoa</taxon>
        <taxon>Spiralia</taxon>
        <taxon>Lophotrochozoa</taxon>
        <taxon>Mollusca</taxon>
        <taxon>Bivalvia</taxon>
        <taxon>Autobranchia</taxon>
        <taxon>Pteriomorphia</taxon>
        <taxon>Mytilida</taxon>
        <taxon>Mytiloidea</taxon>
        <taxon>Mytilidae</taxon>
        <taxon>Mytilinae</taxon>
        <taxon>Mytilus</taxon>
    </lineage>
</organism>
<feature type="domain" description="F-box" evidence="1">
    <location>
        <begin position="58"/>
        <end position="104"/>
    </location>
</feature>
<dbReference type="InterPro" id="IPR036047">
    <property type="entry name" value="F-box-like_dom_sf"/>
</dbReference>
<evidence type="ECO:0000313" key="3">
    <source>
        <dbReference type="Proteomes" id="UP000683360"/>
    </source>
</evidence>
<name>A0A8S3TJ94_MYTED</name>
<dbReference type="Pfam" id="PF12937">
    <property type="entry name" value="F-box-like"/>
    <property type="match status" value="1"/>
</dbReference>
<accession>A0A8S3TJ94</accession>
<dbReference type="GO" id="GO:0019005">
    <property type="term" value="C:SCF ubiquitin ligase complex"/>
    <property type="evidence" value="ECO:0007669"/>
    <property type="project" value="TreeGrafter"/>
</dbReference>
<dbReference type="OrthoDB" id="10024886at2759"/>
<keyword evidence="3" id="KW-1185">Reference proteome</keyword>
<evidence type="ECO:0000259" key="1">
    <source>
        <dbReference type="PROSITE" id="PS50181"/>
    </source>
</evidence>
<dbReference type="EMBL" id="CAJPWZ010002219">
    <property type="protein sequence ID" value="CAG2233843.1"/>
    <property type="molecule type" value="Genomic_DNA"/>
</dbReference>
<protein>
    <recommendedName>
        <fullName evidence="1">F-box domain-containing protein</fullName>
    </recommendedName>
</protein>
<dbReference type="SUPFAM" id="SSF81383">
    <property type="entry name" value="F-box domain"/>
    <property type="match status" value="1"/>
</dbReference>
<dbReference type="PANTHER" id="PTHR16008:SF6">
    <property type="entry name" value="SI:DKEY-12E7.1"/>
    <property type="match status" value="1"/>
</dbReference>
<dbReference type="PROSITE" id="PS50181">
    <property type="entry name" value="FBOX"/>
    <property type="match status" value="1"/>
</dbReference>
<dbReference type="InterPro" id="IPR039588">
    <property type="entry name" value="FBXO4"/>
</dbReference>
<dbReference type="Gene3D" id="1.20.1280.50">
    <property type="match status" value="1"/>
</dbReference>
<dbReference type="Proteomes" id="UP000683360">
    <property type="component" value="Unassembled WGS sequence"/>
</dbReference>
<dbReference type="PANTHER" id="PTHR16008">
    <property type="entry name" value="F-BOX ONLY PROTEIN 4"/>
    <property type="match status" value="1"/>
</dbReference>
<reference evidence="2" key="1">
    <citation type="submission" date="2021-03" db="EMBL/GenBank/DDBJ databases">
        <authorList>
            <person name="Bekaert M."/>
        </authorList>
    </citation>
    <scope>NUCLEOTIDE SEQUENCE</scope>
</reference>
<evidence type="ECO:0000313" key="2">
    <source>
        <dbReference type="EMBL" id="CAG2233843.1"/>
    </source>
</evidence>